<keyword evidence="1" id="KW-0805">Transcription regulation</keyword>
<dbReference type="InterPro" id="IPR009057">
    <property type="entry name" value="Homeodomain-like_sf"/>
</dbReference>
<dbReference type="GO" id="GO:0000976">
    <property type="term" value="F:transcription cis-regulatory region binding"/>
    <property type="evidence" value="ECO:0007669"/>
    <property type="project" value="TreeGrafter"/>
</dbReference>
<dbReference type="PANTHER" id="PTHR30055:SF212">
    <property type="entry name" value="TETR-FAMILY FAMILY TRANSCRIPTIONAL REGULATOR"/>
    <property type="match status" value="1"/>
</dbReference>
<name>A0A1Q8ZWK0_9HYPH</name>
<dbReference type="Pfam" id="PF00440">
    <property type="entry name" value="TetR_N"/>
    <property type="match status" value="1"/>
</dbReference>
<dbReference type="Gene3D" id="1.10.357.10">
    <property type="entry name" value="Tetracycline Repressor, domain 2"/>
    <property type="match status" value="1"/>
</dbReference>
<dbReference type="Proteomes" id="UP000186894">
    <property type="component" value="Unassembled WGS sequence"/>
</dbReference>
<dbReference type="SUPFAM" id="SSF46689">
    <property type="entry name" value="Homeodomain-like"/>
    <property type="match status" value="1"/>
</dbReference>
<evidence type="ECO:0000313" key="6">
    <source>
        <dbReference type="EMBL" id="OLP46357.1"/>
    </source>
</evidence>
<feature type="DNA-binding region" description="H-T-H motif" evidence="4">
    <location>
        <begin position="35"/>
        <end position="54"/>
    </location>
</feature>
<evidence type="ECO:0000256" key="3">
    <source>
        <dbReference type="ARBA" id="ARBA00023163"/>
    </source>
</evidence>
<feature type="domain" description="HTH tetR-type" evidence="5">
    <location>
        <begin position="12"/>
        <end position="72"/>
    </location>
</feature>
<evidence type="ECO:0000256" key="1">
    <source>
        <dbReference type="ARBA" id="ARBA00023015"/>
    </source>
</evidence>
<evidence type="ECO:0000313" key="7">
    <source>
        <dbReference type="Proteomes" id="UP000186894"/>
    </source>
</evidence>
<gene>
    <name evidence="6" type="ORF">BJF95_04075</name>
</gene>
<dbReference type="GO" id="GO:0003700">
    <property type="term" value="F:DNA-binding transcription factor activity"/>
    <property type="evidence" value="ECO:0007669"/>
    <property type="project" value="TreeGrafter"/>
</dbReference>
<dbReference type="SUPFAM" id="SSF48498">
    <property type="entry name" value="Tetracyclin repressor-like, C-terminal domain"/>
    <property type="match status" value="1"/>
</dbReference>
<dbReference type="PROSITE" id="PS50977">
    <property type="entry name" value="HTH_TETR_2"/>
    <property type="match status" value="1"/>
</dbReference>
<proteinExistence type="predicted"/>
<comment type="caution">
    <text evidence="6">The sequence shown here is derived from an EMBL/GenBank/DDBJ whole genome shotgun (WGS) entry which is preliminary data.</text>
</comment>
<protein>
    <recommendedName>
        <fullName evidence="5">HTH tetR-type domain-containing protein</fullName>
    </recommendedName>
</protein>
<accession>A0A1Q8ZWK0</accession>
<dbReference type="RefSeq" id="WP_075638028.1">
    <property type="nucleotide sequence ID" value="NZ_MKIM01000021.1"/>
</dbReference>
<dbReference type="InterPro" id="IPR050109">
    <property type="entry name" value="HTH-type_TetR-like_transc_reg"/>
</dbReference>
<evidence type="ECO:0000256" key="2">
    <source>
        <dbReference type="ARBA" id="ARBA00023125"/>
    </source>
</evidence>
<evidence type="ECO:0000256" key="4">
    <source>
        <dbReference type="PROSITE-ProRule" id="PRU00335"/>
    </source>
</evidence>
<dbReference type="PANTHER" id="PTHR30055">
    <property type="entry name" value="HTH-TYPE TRANSCRIPTIONAL REGULATOR RUTR"/>
    <property type="match status" value="1"/>
</dbReference>
<dbReference type="Pfam" id="PF13305">
    <property type="entry name" value="TetR_C_33"/>
    <property type="match status" value="1"/>
</dbReference>
<reference evidence="6 7" key="1">
    <citation type="submission" date="2016-09" db="EMBL/GenBank/DDBJ databases">
        <title>Rhizobium oryziradicis sp. nov., isolated from the root of rice.</title>
        <authorList>
            <person name="Zhao J."/>
            <person name="Zhang X."/>
        </authorList>
    </citation>
    <scope>NUCLEOTIDE SEQUENCE [LARGE SCALE GENOMIC DNA]</scope>
    <source>
        <strain evidence="6 7">N19</strain>
    </source>
</reference>
<dbReference type="STRING" id="1867956.BJF95_04075"/>
<organism evidence="6 7">
    <name type="scientific">Rhizobium oryziradicis</name>
    <dbReference type="NCBI Taxonomy" id="1867956"/>
    <lineage>
        <taxon>Bacteria</taxon>
        <taxon>Pseudomonadati</taxon>
        <taxon>Pseudomonadota</taxon>
        <taxon>Alphaproteobacteria</taxon>
        <taxon>Hyphomicrobiales</taxon>
        <taxon>Rhizobiaceae</taxon>
        <taxon>Rhizobium/Agrobacterium group</taxon>
        <taxon>Rhizobium</taxon>
    </lineage>
</organism>
<dbReference type="EMBL" id="MKIM01000021">
    <property type="protein sequence ID" value="OLP46357.1"/>
    <property type="molecule type" value="Genomic_DNA"/>
</dbReference>
<dbReference type="InterPro" id="IPR025996">
    <property type="entry name" value="MT1864/Rv1816-like_C"/>
</dbReference>
<dbReference type="OrthoDB" id="9808189at2"/>
<dbReference type="InterPro" id="IPR036271">
    <property type="entry name" value="Tet_transcr_reg_TetR-rel_C_sf"/>
</dbReference>
<dbReference type="AlphaFoldDB" id="A0A1Q8ZWK0"/>
<dbReference type="InterPro" id="IPR001647">
    <property type="entry name" value="HTH_TetR"/>
</dbReference>
<keyword evidence="2 4" id="KW-0238">DNA-binding</keyword>
<keyword evidence="3" id="KW-0804">Transcription</keyword>
<keyword evidence="7" id="KW-1185">Reference proteome</keyword>
<sequence>MPRHSLTEQEIADFRAVIQRHAIVIASEVGLVGLSMRKLADSLHLTAGALYRYYPSKRELILDCCSTALLALKERFAHKQEATESPIGIIRHMLHAYADFALEDKDRFRLIFLENDQGATASLEADAEAMAPYYMLKSEVLKAQSQGLIHASDPDLVTNILWGNVHGIITLACTLNTFELGDISQLLDESISYLFRGMSPQGV</sequence>
<evidence type="ECO:0000259" key="5">
    <source>
        <dbReference type="PROSITE" id="PS50977"/>
    </source>
</evidence>